<evidence type="ECO:0000313" key="2">
    <source>
        <dbReference type="Proteomes" id="UP000299102"/>
    </source>
</evidence>
<organism evidence="1 2">
    <name type="scientific">Eumeta variegata</name>
    <name type="common">Bagworm moth</name>
    <name type="synonym">Eumeta japonica</name>
    <dbReference type="NCBI Taxonomy" id="151549"/>
    <lineage>
        <taxon>Eukaryota</taxon>
        <taxon>Metazoa</taxon>
        <taxon>Ecdysozoa</taxon>
        <taxon>Arthropoda</taxon>
        <taxon>Hexapoda</taxon>
        <taxon>Insecta</taxon>
        <taxon>Pterygota</taxon>
        <taxon>Neoptera</taxon>
        <taxon>Endopterygota</taxon>
        <taxon>Lepidoptera</taxon>
        <taxon>Glossata</taxon>
        <taxon>Ditrysia</taxon>
        <taxon>Tineoidea</taxon>
        <taxon>Psychidae</taxon>
        <taxon>Oiketicinae</taxon>
        <taxon>Eumeta</taxon>
    </lineage>
</organism>
<accession>A0A4C1SIK7</accession>
<gene>
    <name evidence="1" type="ORF">EVAR_72102_1</name>
</gene>
<protein>
    <submittedName>
        <fullName evidence="1">Uncharacterized protein</fullName>
    </submittedName>
</protein>
<reference evidence="1 2" key="1">
    <citation type="journal article" date="2019" name="Commun. Biol.">
        <title>The bagworm genome reveals a unique fibroin gene that provides high tensile strength.</title>
        <authorList>
            <person name="Kono N."/>
            <person name="Nakamura H."/>
            <person name="Ohtoshi R."/>
            <person name="Tomita M."/>
            <person name="Numata K."/>
            <person name="Arakawa K."/>
        </authorList>
    </citation>
    <scope>NUCLEOTIDE SEQUENCE [LARGE SCALE GENOMIC DNA]</scope>
</reference>
<dbReference type="AlphaFoldDB" id="A0A4C1SIK7"/>
<name>A0A4C1SIK7_EUMVA</name>
<proteinExistence type="predicted"/>
<dbReference type="Proteomes" id="UP000299102">
    <property type="component" value="Unassembled WGS sequence"/>
</dbReference>
<sequence>MKLFHNIISFVDGTTNKLDVVFPSALSHCRYKQQLISFRDSHCAQYDFTSGLAVDISSLLGFRSASFAAIILDSILSLFCAADQSSSESRFTRRTFTTCSLFSLEHNASMPQRKVACRKHLPYCDLPLFHF</sequence>
<keyword evidence="2" id="KW-1185">Reference proteome</keyword>
<dbReference type="EMBL" id="BGZK01006855">
    <property type="protein sequence ID" value="GBP01048.1"/>
    <property type="molecule type" value="Genomic_DNA"/>
</dbReference>
<evidence type="ECO:0000313" key="1">
    <source>
        <dbReference type="EMBL" id="GBP01048.1"/>
    </source>
</evidence>
<comment type="caution">
    <text evidence="1">The sequence shown here is derived from an EMBL/GenBank/DDBJ whole genome shotgun (WGS) entry which is preliminary data.</text>
</comment>